<evidence type="ECO:0000313" key="9">
    <source>
        <dbReference type="Proteomes" id="UP000008720"/>
    </source>
</evidence>
<accession>E4TNU6</accession>
<dbReference type="HOGENOM" id="CLU_013615_7_2_10"/>
<dbReference type="OrthoDB" id="9814548at2"/>
<dbReference type="EC" id="5.2.1.8" evidence="6"/>
<dbReference type="SUPFAM" id="SSF54534">
    <property type="entry name" value="FKBP-like"/>
    <property type="match status" value="1"/>
</dbReference>
<organism evidence="8 9">
    <name type="scientific">Marivirga tractuosa (strain ATCC 23168 / DSM 4126 / NBRC 15989 / NCIMB 1408 / VKM B-1430 / H-43)</name>
    <name type="common">Microscilla tractuosa</name>
    <name type="synonym">Flexibacter tractuosus</name>
    <dbReference type="NCBI Taxonomy" id="643867"/>
    <lineage>
        <taxon>Bacteria</taxon>
        <taxon>Pseudomonadati</taxon>
        <taxon>Bacteroidota</taxon>
        <taxon>Cytophagia</taxon>
        <taxon>Cytophagales</taxon>
        <taxon>Marivirgaceae</taxon>
        <taxon>Marivirga</taxon>
    </lineage>
</organism>
<keyword evidence="9" id="KW-1185">Reference proteome</keyword>
<dbReference type="PROSITE" id="PS50059">
    <property type="entry name" value="FKBP_PPIASE"/>
    <property type="match status" value="1"/>
</dbReference>
<dbReference type="RefSeq" id="WP_013454653.1">
    <property type="nucleotide sequence ID" value="NC_014759.1"/>
</dbReference>
<dbReference type="KEGG" id="mtt:Ftrac_2532"/>
<dbReference type="STRING" id="643867.Ftrac_2532"/>
<comment type="catalytic activity">
    <reaction evidence="1 5 6">
        <text>[protein]-peptidylproline (omega=180) = [protein]-peptidylproline (omega=0)</text>
        <dbReference type="Rhea" id="RHEA:16237"/>
        <dbReference type="Rhea" id="RHEA-COMP:10747"/>
        <dbReference type="Rhea" id="RHEA-COMP:10748"/>
        <dbReference type="ChEBI" id="CHEBI:83833"/>
        <dbReference type="ChEBI" id="CHEBI:83834"/>
        <dbReference type="EC" id="5.2.1.8"/>
    </reaction>
</comment>
<dbReference type="InterPro" id="IPR001179">
    <property type="entry name" value="PPIase_FKBP_dom"/>
</dbReference>
<dbReference type="Pfam" id="PF00254">
    <property type="entry name" value="FKBP_C"/>
    <property type="match status" value="1"/>
</dbReference>
<proteinExistence type="inferred from homology"/>
<evidence type="ECO:0000259" key="7">
    <source>
        <dbReference type="PROSITE" id="PS50059"/>
    </source>
</evidence>
<reference evidence="8 9" key="1">
    <citation type="journal article" date="2011" name="Stand. Genomic Sci.">
        <title>Complete genome sequence of Marivirga tractuosa type strain (H-43).</title>
        <authorList>
            <person name="Pagani I."/>
            <person name="Chertkov O."/>
            <person name="Lapidus A."/>
            <person name="Lucas S."/>
            <person name="Del Rio T.G."/>
            <person name="Tice H."/>
            <person name="Copeland A."/>
            <person name="Cheng J.F."/>
            <person name="Nolan M."/>
            <person name="Saunders E."/>
            <person name="Pitluck S."/>
            <person name="Held B."/>
            <person name="Goodwin L."/>
            <person name="Liolios K."/>
            <person name="Ovchinikova G."/>
            <person name="Ivanova N."/>
            <person name="Mavromatis K."/>
            <person name="Pati A."/>
            <person name="Chen A."/>
            <person name="Palaniappan K."/>
            <person name="Land M."/>
            <person name="Hauser L."/>
            <person name="Jeffries C.D."/>
            <person name="Detter J.C."/>
            <person name="Han C."/>
            <person name="Tapia R."/>
            <person name="Ngatchou-Djao O.D."/>
            <person name="Rohde M."/>
            <person name="Goker M."/>
            <person name="Spring S."/>
            <person name="Sikorski J."/>
            <person name="Woyke T."/>
            <person name="Bristow J."/>
            <person name="Eisen J.A."/>
            <person name="Markowitz V."/>
            <person name="Hugenholtz P."/>
            <person name="Klenk H.P."/>
            <person name="Kyrpides N.C."/>
        </authorList>
    </citation>
    <scope>NUCLEOTIDE SEQUENCE [LARGE SCALE GENOMIC DNA]</scope>
    <source>
        <strain evidence="9">ATCC 23168 / DSM 4126 / NBRC 15989 / NCIMB 1408 / VKM B-1430 / H-43</strain>
    </source>
</reference>
<dbReference type="PANTHER" id="PTHR43811">
    <property type="entry name" value="FKBP-TYPE PEPTIDYL-PROLYL CIS-TRANS ISOMERASE FKPA"/>
    <property type="match status" value="1"/>
</dbReference>
<gene>
    <name evidence="8" type="ordered locus">Ftrac_2532</name>
</gene>
<evidence type="ECO:0000256" key="6">
    <source>
        <dbReference type="RuleBase" id="RU003915"/>
    </source>
</evidence>
<keyword evidence="4 5" id="KW-0413">Isomerase</keyword>
<protein>
    <recommendedName>
        <fullName evidence="6">Peptidyl-prolyl cis-trans isomerase</fullName>
        <ecNumber evidence="6">5.2.1.8</ecNumber>
    </recommendedName>
</protein>
<evidence type="ECO:0000313" key="8">
    <source>
        <dbReference type="EMBL" id="ADR22510.1"/>
    </source>
</evidence>
<comment type="similarity">
    <text evidence="2 6">Belongs to the FKBP-type PPIase family.</text>
</comment>
<evidence type="ECO:0000256" key="4">
    <source>
        <dbReference type="ARBA" id="ARBA00023235"/>
    </source>
</evidence>
<keyword evidence="3 5" id="KW-0697">Rotamase</keyword>
<dbReference type="AlphaFoldDB" id="E4TNU6"/>
<evidence type="ECO:0000256" key="3">
    <source>
        <dbReference type="ARBA" id="ARBA00023110"/>
    </source>
</evidence>
<evidence type="ECO:0000256" key="5">
    <source>
        <dbReference type="PROSITE-ProRule" id="PRU00277"/>
    </source>
</evidence>
<dbReference type="PANTHER" id="PTHR43811:SF19">
    <property type="entry name" value="39 KDA FK506-BINDING NUCLEAR PROTEIN"/>
    <property type="match status" value="1"/>
</dbReference>
<dbReference type="Gene3D" id="3.10.50.40">
    <property type="match status" value="1"/>
</dbReference>
<dbReference type="Proteomes" id="UP000008720">
    <property type="component" value="Chromosome"/>
</dbReference>
<sequence>MILLVIGVVSTLITSCDEDCENLRGECPDEQLAEDIRLIEEYLDQNNLSAEKLPAYDLYYIIEEQGTGESPVNQQEVEVNYVGRFLNDKVFDSSDTQNEPFSFVVGLGQVILGWDLGIKLINEGGKITLFLPSYLAYGPNRRGTIPPNSVLIFEVELVNILD</sequence>
<name>E4TNU6_MARTH</name>
<dbReference type="GO" id="GO:0003755">
    <property type="term" value="F:peptidyl-prolyl cis-trans isomerase activity"/>
    <property type="evidence" value="ECO:0007669"/>
    <property type="project" value="UniProtKB-UniRule"/>
</dbReference>
<evidence type="ECO:0000256" key="1">
    <source>
        <dbReference type="ARBA" id="ARBA00000971"/>
    </source>
</evidence>
<dbReference type="eggNOG" id="COG0545">
    <property type="taxonomic scope" value="Bacteria"/>
</dbReference>
<feature type="domain" description="PPIase FKBP-type" evidence="7">
    <location>
        <begin position="74"/>
        <end position="161"/>
    </location>
</feature>
<dbReference type="EMBL" id="CP002349">
    <property type="protein sequence ID" value="ADR22510.1"/>
    <property type="molecule type" value="Genomic_DNA"/>
</dbReference>
<dbReference type="InterPro" id="IPR046357">
    <property type="entry name" value="PPIase_dom_sf"/>
</dbReference>
<evidence type="ECO:0000256" key="2">
    <source>
        <dbReference type="ARBA" id="ARBA00006577"/>
    </source>
</evidence>